<dbReference type="CDD" id="cd00130">
    <property type="entry name" value="PAS"/>
    <property type="match status" value="2"/>
</dbReference>
<evidence type="ECO:0000256" key="8">
    <source>
        <dbReference type="ARBA" id="ARBA00022679"/>
    </source>
</evidence>
<comment type="function">
    <text evidence="18">Serine/threonine-protein kinase involved in energy homeostasis and protein translation. Phosphorylates EEF1A1, GYS1, PDX1 and RPS6. Probably plays a role under changing environmental conditions (oxygen, glucose, nutrition), rather than under standard conditions. Acts as a sensor involved in energy homeostasis: regulates glycogen synthase synthesis by mediating phosphorylation of GYS1, leading to GYS1 inactivation. May be involved in glucose-stimulated insulin production in pancreas and regulation of glucagon secretion by glucose in alpha cells; however such data require additional evidences. May play a role in regulation of protein translation by phosphorylating EEF1A1, leading to increase translation efficiency. May also participate in respiratory regulation.</text>
</comment>
<dbReference type="FunFam" id="3.30.450.20:FF:000059">
    <property type="entry name" value="PAS domain containing serine/threonine kinase"/>
    <property type="match status" value="1"/>
</dbReference>
<evidence type="ECO:0000256" key="4">
    <source>
        <dbReference type="ARBA" id="ARBA00012513"/>
    </source>
</evidence>
<evidence type="ECO:0000256" key="5">
    <source>
        <dbReference type="ARBA" id="ARBA00022490"/>
    </source>
</evidence>
<dbReference type="InterPro" id="IPR013767">
    <property type="entry name" value="PAS_fold"/>
</dbReference>
<feature type="binding site" evidence="20">
    <location>
        <position position="1028"/>
    </location>
    <ligand>
        <name>ATP</name>
        <dbReference type="ChEBI" id="CHEBI:30616"/>
    </ligand>
</feature>
<dbReference type="PANTHER" id="PTHR24346:SF51">
    <property type="entry name" value="PAS DOMAIN-CONTAINING SERINE_THREONINE-PROTEIN KINASE"/>
    <property type="match status" value="1"/>
</dbReference>
<dbReference type="GO" id="GO:0004674">
    <property type="term" value="F:protein serine/threonine kinase activity"/>
    <property type="evidence" value="ECO:0007669"/>
    <property type="project" value="UniProtKB-KW"/>
</dbReference>
<dbReference type="InterPro" id="IPR000719">
    <property type="entry name" value="Prot_kinase_dom"/>
</dbReference>
<evidence type="ECO:0000256" key="7">
    <source>
        <dbReference type="ARBA" id="ARBA00022553"/>
    </source>
</evidence>
<dbReference type="PROSITE" id="PS50112">
    <property type="entry name" value="PAS"/>
    <property type="match status" value="1"/>
</dbReference>
<keyword evidence="9" id="KW-0677">Repeat</keyword>
<evidence type="ECO:0000256" key="20">
    <source>
        <dbReference type="PROSITE-ProRule" id="PRU10141"/>
    </source>
</evidence>
<reference key="1">
    <citation type="submission" date="2019-01" db="UniProtKB">
        <authorList>
            <consortium name="RefSeq"/>
        </authorList>
    </citation>
    <scope>IDENTIFICATION</scope>
</reference>
<protein>
    <recommendedName>
        <fullName evidence="19">PAS domain-containing serine/threonine-protein kinase</fullName>
        <ecNumber evidence="4">2.7.11.1</ecNumber>
    </recommendedName>
</protein>
<keyword evidence="24" id="KW-1185">Reference proteome</keyword>
<evidence type="ECO:0000259" key="23">
    <source>
        <dbReference type="PROSITE" id="PS50112"/>
    </source>
</evidence>
<feature type="compositionally biased region" description="Polar residues" evidence="21">
    <location>
        <begin position="507"/>
        <end position="516"/>
    </location>
</feature>
<comment type="catalytic activity">
    <reaction evidence="17">
        <text>L-seryl-[protein] + ATP = O-phospho-L-seryl-[protein] + ADP + H(+)</text>
        <dbReference type="Rhea" id="RHEA:17989"/>
        <dbReference type="Rhea" id="RHEA-COMP:9863"/>
        <dbReference type="Rhea" id="RHEA-COMP:11604"/>
        <dbReference type="ChEBI" id="CHEBI:15378"/>
        <dbReference type="ChEBI" id="CHEBI:29999"/>
        <dbReference type="ChEBI" id="CHEBI:30616"/>
        <dbReference type="ChEBI" id="CHEBI:83421"/>
        <dbReference type="ChEBI" id="CHEBI:456216"/>
        <dbReference type="EC" id="2.7.11.1"/>
    </reaction>
</comment>
<dbReference type="SMART" id="SM00091">
    <property type="entry name" value="PAS"/>
    <property type="match status" value="3"/>
</dbReference>
<evidence type="ECO:0000256" key="18">
    <source>
        <dbReference type="ARBA" id="ARBA00053825"/>
    </source>
</evidence>
<accession>A0A3Q7QF28</accession>
<dbReference type="Proteomes" id="UP000286641">
    <property type="component" value="Unplaced"/>
</dbReference>
<dbReference type="GO" id="GO:0005524">
    <property type="term" value="F:ATP binding"/>
    <property type="evidence" value="ECO:0007669"/>
    <property type="project" value="UniProtKB-UniRule"/>
</dbReference>
<evidence type="ECO:0000256" key="16">
    <source>
        <dbReference type="ARBA" id="ARBA00047899"/>
    </source>
</evidence>
<feature type="region of interest" description="Disordered" evidence="21">
    <location>
        <begin position="26"/>
        <end position="55"/>
    </location>
</feature>
<evidence type="ECO:0000256" key="3">
    <source>
        <dbReference type="ARBA" id="ARBA00006692"/>
    </source>
</evidence>
<dbReference type="SUPFAM" id="SSF56112">
    <property type="entry name" value="Protein kinase-like (PK-like)"/>
    <property type="match status" value="1"/>
</dbReference>
<dbReference type="GO" id="GO:0035556">
    <property type="term" value="P:intracellular signal transduction"/>
    <property type="evidence" value="ECO:0007669"/>
    <property type="project" value="TreeGrafter"/>
</dbReference>
<dbReference type="InterPro" id="IPR011009">
    <property type="entry name" value="Kinase-like_dom_sf"/>
</dbReference>
<keyword evidence="5" id="KW-0963">Cytoplasm</keyword>
<keyword evidence="6" id="KW-0723">Serine/threonine-protein kinase</keyword>
<dbReference type="EC" id="2.7.11.1" evidence="4"/>
<feature type="region of interest" description="Disordered" evidence="21">
    <location>
        <begin position="424"/>
        <end position="560"/>
    </location>
</feature>
<dbReference type="InterPro" id="IPR000014">
    <property type="entry name" value="PAS"/>
</dbReference>
<dbReference type="RefSeq" id="XP_025744293.1">
    <property type="nucleotide sequence ID" value="XM_025888508.1"/>
</dbReference>
<dbReference type="InterPro" id="IPR035965">
    <property type="entry name" value="PAS-like_dom_sf"/>
</dbReference>
<keyword evidence="7" id="KW-0597">Phosphoprotein</keyword>
<dbReference type="NCBIfam" id="TIGR00229">
    <property type="entry name" value="sensory_box"/>
    <property type="match status" value="1"/>
</dbReference>
<dbReference type="Gene3D" id="3.30.450.20">
    <property type="entry name" value="PAS domain"/>
    <property type="match status" value="1"/>
</dbReference>
<evidence type="ECO:0000256" key="12">
    <source>
        <dbReference type="ARBA" id="ARBA00022840"/>
    </source>
</evidence>
<evidence type="ECO:0000256" key="14">
    <source>
        <dbReference type="ARBA" id="ARBA00023121"/>
    </source>
</evidence>
<dbReference type="CDD" id="cd14004">
    <property type="entry name" value="STKc_PASK"/>
    <property type="match status" value="1"/>
</dbReference>
<keyword evidence="14" id="KW-0446">Lipid-binding</keyword>
<gene>
    <name evidence="25" type="primary">PASK</name>
</gene>
<name>A0A3Q7QF28_CALUR</name>
<dbReference type="FunFam" id="3.30.200.20:FF:000346">
    <property type="entry name" value="PAS domain-containing serine/threonine-protein kinase"/>
    <property type="match status" value="1"/>
</dbReference>
<evidence type="ECO:0000256" key="1">
    <source>
        <dbReference type="ARBA" id="ARBA00004123"/>
    </source>
</evidence>
<comment type="catalytic activity">
    <reaction evidence="16">
        <text>L-threonyl-[protein] + ATP = O-phospho-L-threonyl-[protein] + ADP + H(+)</text>
        <dbReference type="Rhea" id="RHEA:46608"/>
        <dbReference type="Rhea" id="RHEA-COMP:11060"/>
        <dbReference type="Rhea" id="RHEA-COMP:11605"/>
        <dbReference type="ChEBI" id="CHEBI:15378"/>
        <dbReference type="ChEBI" id="CHEBI:30013"/>
        <dbReference type="ChEBI" id="CHEBI:30616"/>
        <dbReference type="ChEBI" id="CHEBI:61977"/>
        <dbReference type="ChEBI" id="CHEBI:456216"/>
        <dbReference type="EC" id="2.7.11.1"/>
    </reaction>
</comment>
<dbReference type="SUPFAM" id="SSF55785">
    <property type="entry name" value="PYP-like sensor domain (PAS domain)"/>
    <property type="match status" value="1"/>
</dbReference>
<evidence type="ECO:0000256" key="21">
    <source>
        <dbReference type="SAM" id="MobiDB-lite"/>
    </source>
</evidence>
<keyword evidence="8" id="KW-0808">Transferase</keyword>
<organism evidence="24 25">
    <name type="scientific">Callorhinus ursinus</name>
    <name type="common">Northern fur seal</name>
    <dbReference type="NCBI Taxonomy" id="34884"/>
    <lineage>
        <taxon>Eukaryota</taxon>
        <taxon>Metazoa</taxon>
        <taxon>Chordata</taxon>
        <taxon>Craniata</taxon>
        <taxon>Vertebrata</taxon>
        <taxon>Euteleostomi</taxon>
        <taxon>Mammalia</taxon>
        <taxon>Eutheria</taxon>
        <taxon>Laurasiatheria</taxon>
        <taxon>Carnivora</taxon>
        <taxon>Caniformia</taxon>
        <taxon>Pinnipedia</taxon>
        <taxon>Otariidae</taxon>
        <taxon>Callorhinus</taxon>
    </lineage>
</organism>
<dbReference type="PROSITE" id="PS50011">
    <property type="entry name" value="PROTEIN_KINASE_DOM"/>
    <property type="match status" value="1"/>
</dbReference>
<dbReference type="PROSITE" id="PS00107">
    <property type="entry name" value="PROTEIN_KINASE_ATP"/>
    <property type="match status" value="1"/>
</dbReference>
<feature type="region of interest" description="Disordered" evidence="21">
    <location>
        <begin position="753"/>
        <end position="776"/>
    </location>
</feature>
<evidence type="ECO:0000256" key="10">
    <source>
        <dbReference type="ARBA" id="ARBA00022741"/>
    </source>
</evidence>
<evidence type="ECO:0000256" key="9">
    <source>
        <dbReference type="ARBA" id="ARBA00022737"/>
    </source>
</evidence>
<evidence type="ECO:0000256" key="6">
    <source>
        <dbReference type="ARBA" id="ARBA00022527"/>
    </source>
</evidence>
<dbReference type="PANTHER" id="PTHR24346">
    <property type="entry name" value="MAP/MICROTUBULE AFFINITY-REGULATING KINASE"/>
    <property type="match status" value="1"/>
</dbReference>
<dbReference type="SMART" id="SM00220">
    <property type="entry name" value="S_TKc"/>
    <property type="match status" value="1"/>
</dbReference>
<dbReference type="InterPro" id="IPR008271">
    <property type="entry name" value="Ser/Thr_kinase_AS"/>
</dbReference>
<comment type="subcellular location">
    <subcellularLocation>
        <location evidence="2">Cytoplasm</location>
    </subcellularLocation>
    <subcellularLocation>
        <location evidence="1">Nucleus</location>
    </subcellularLocation>
</comment>
<dbReference type="GO" id="GO:0008289">
    <property type="term" value="F:lipid binding"/>
    <property type="evidence" value="ECO:0007669"/>
    <property type="project" value="UniProtKB-KW"/>
</dbReference>
<evidence type="ECO:0000256" key="15">
    <source>
        <dbReference type="ARBA" id="ARBA00023242"/>
    </source>
</evidence>
<dbReference type="PROSITE" id="PS00108">
    <property type="entry name" value="PROTEIN_KINASE_ST"/>
    <property type="match status" value="1"/>
</dbReference>
<dbReference type="Gene3D" id="1.10.510.10">
    <property type="entry name" value="Transferase(Phosphotransferase) domain 1"/>
    <property type="match status" value="1"/>
</dbReference>
<dbReference type="GO" id="GO:0005829">
    <property type="term" value="C:cytosol"/>
    <property type="evidence" value="ECO:0007669"/>
    <property type="project" value="TreeGrafter"/>
</dbReference>
<dbReference type="FunFam" id="1.10.510.10:FF:000351">
    <property type="entry name" value="PAS domain-containing serine/threonine-protein kinase"/>
    <property type="match status" value="1"/>
</dbReference>
<evidence type="ECO:0000313" key="25">
    <source>
        <dbReference type="RefSeq" id="XP_025744293.1"/>
    </source>
</evidence>
<keyword evidence="12 20" id="KW-0067">ATP-binding</keyword>
<dbReference type="GO" id="GO:0006355">
    <property type="term" value="P:regulation of DNA-templated transcription"/>
    <property type="evidence" value="ECO:0007669"/>
    <property type="project" value="InterPro"/>
</dbReference>
<sequence>MRSSAAGGASLTSSGQLTVAALAGRFPMEDGGSPESPAVWTASEPSESLSSAHRHLSRRNGLSKLCQSRMGLSEDRWNSYCLSSLAAQNICTSKLHCLVPPEPPELPRSLGSASCCSLLRGLSSGLSTPLLPTPVCNPNKAVFTVDAKTTEILVANDKACQLLGHSSHDLIGQKLMQFFLKPDSDVVKALSEEHVEADGRAAVVFGTVVDVVSRSGEKIPVSVWMKKVKQEHSLCRVVVLEPVERVSAWVAFQGDGTITSCDSLFALLHGYASGEEMLGQHIADLIPSVQLPPRGEPVPQNLKIQRSVGRAKDGTTFPLSLKLKSESSSEMVEDSSAVPELGYSASIWVFSTISGLITLLPDGTIYGINHSFALMLFGYGKTELLGKNITFLIPGFYHYMGLACDTSLPLPDLANCLDIGNQSEPGETSVGPWQGRNPAGVATDPRANGALVGDHVLPRGETREPVGSQEAFAGTQAQADPGGGLSSSLPRLPTPGVDNIPEGSAPAHSQQSSADDQPNALLEKEEPAAPESLRQDLVGRSGSHPVHTWMSASREGSEDRSRHAEMCSLYEAQLEWTSLSSARNSNHRADTIMPEPHATGQLAGEGLLMPCPGYGGEQSTQSGSPPRTAQLPFLMPTLDEPWVAVENDREELQTCLIKEQLSKLSLVEPLGVSYSKLAPEERPQFSAPVSLCDPGSRALCSRAGSSSAYYALATDLPGVLDAAPAQEADGNSFSWNLKELFYNEWTDRTSSSCSGTASELVGTPSPSPAGSDVDMSGLHRRRSDVLDDRELLLLTGTYFDLGEARQFCESRLGPHQVEPSETCLVSSEHYEVSGRESPACVLPTPGAGPADVCPSEEPRLSFQVTSTPVRGDSPATSGGTRVQQEIQEGTYAGSCYHRDGAQLSVQFEVKRVELQGSATLFCCWLMKDLLHSRRDSATRTRLLLASLPSSSHSVCELSEPSMGEMLRSKPWFEEPPRAVELEGPAACEGAYSRKYSTLSPLGSGAFGFVWTAVDKEANKEVVVKFIKKEKVLEDCWIEDPKLGKVTLEIAILSRVDHANIIKVLDVFENQGFFQLVMEKHGSGLDLFAFIDRHPSLDEPLASYIFRQLVTAVGYLRSKSIIHRDIKDENIVIAEDFTIKLIDFGSAAYLEKGRLFHTFCGTIEYCAPEVLMGNPYKGPELEMWSLGVTLYTLIFEENPFCELEETMEAMIHPPYLVSEDLMNLMSGLLQPVPEQRTTLEKLATDPWVTQPVNLANYTWDEVCRMNKPESGALSGVSLEAESRCAREVAWGLEPCGALCPRGGP</sequence>
<dbReference type="Gene3D" id="3.30.200.20">
    <property type="entry name" value="Phosphorylase Kinase, domain 1"/>
    <property type="match status" value="1"/>
</dbReference>
<evidence type="ECO:0000256" key="2">
    <source>
        <dbReference type="ARBA" id="ARBA00004496"/>
    </source>
</evidence>
<feature type="domain" description="Protein kinase" evidence="22">
    <location>
        <begin position="995"/>
        <end position="1247"/>
    </location>
</feature>
<evidence type="ECO:0000256" key="11">
    <source>
        <dbReference type="ARBA" id="ARBA00022777"/>
    </source>
</evidence>
<keyword evidence="15" id="KW-0539">Nucleus</keyword>
<dbReference type="Pfam" id="PF00069">
    <property type="entry name" value="Pkinase"/>
    <property type="match status" value="1"/>
</dbReference>
<dbReference type="CTD" id="23178"/>
<proteinExistence type="inferred from homology"/>
<keyword evidence="13" id="KW-0007">Acetylation</keyword>
<dbReference type="GO" id="GO:0005634">
    <property type="term" value="C:nucleus"/>
    <property type="evidence" value="ECO:0007669"/>
    <property type="project" value="UniProtKB-SubCell"/>
</dbReference>
<evidence type="ECO:0000256" key="19">
    <source>
        <dbReference type="ARBA" id="ARBA00071822"/>
    </source>
</evidence>
<feature type="domain" description="PAS" evidence="23">
    <location>
        <begin position="142"/>
        <end position="198"/>
    </location>
</feature>
<evidence type="ECO:0000256" key="17">
    <source>
        <dbReference type="ARBA" id="ARBA00048679"/>
    </source>
</evidence>
<evidence type="ECO:0000259" key="22">
    <source>
        <dbReference type="PROSITE" id="PS50011"/>
    </source>
</evidence>
<evidence type="ECO:0000256" key="13">
    <source>
        <dbReference type="ARBA" id="ARBA00022990"/>
    </source>
</evidence>
<dbReference type="Pfam" id="PF00989">
    <property type="entry name" value="PAS"/>
    <property type="match status" value="1"/>
</dbReference>
<reference evidence="25" key="2">
    <citation type="submission" date="2025-08" db="UniProtKB">
        <authorList>
            <consortium name="RefSeq"/>
        </authorList>
    </citation>
    <scope>IDENTIFICATION</scope>
    <source>
        <tissue evidence="25">Blood</tissue>
    </source>
</reference>
<dbReference type="InterPro" id="IPR017441">
    <property type="entry name" value="Protein_kinase_ATP_BS"/>
</dbReference>
<dbReference type="Pfam" id="PF13426">
    <property type="entry name" value="PAS_9"/>
    <property type="match status" value="1"/>
</dbReference>
<dbReference type="InParanoid" id="A0A3Q7QF28"/>
<dbReference type="GO" id="GO:0045719">
    <property type="term" value="P:negative regulation of glycogen biosynthetic process"/>
    <property type="evidence" value="ECO:0007669"/>
    <property type="project" value="TreeGrafter"/>
</dbReference>
<comment type="similarity">
    <text evidence="3">Belongs to the protein kinase superfamily. CAMK Ser/Thr protein kinase family.</text>
</comment>
<keyword evidence="10 20" id="KW-0547">Nucleotide-binding</keyword>
<keyword evidence="11 25" id="KW-0418">Kinase</keyword>
<evidence type="ECO:0000313" key="24">
    <source>
        <dbReference type="Proteomes" id="UP000286641"/>
    </source>
</evidence>